<dbReference type="KEGG" id="bbes:BESB_039420"/>
<name>A0A2A9MJX4_BESBE</name>
<sequence>MVKEGTESAKEIEGLAASGAKPTEAPTPSTDSPAGVPPTGEDPVDHACVQEAPTESPFTKAFASPETPTVDVLTEEESTDDLIIDEAPNESAPADEAAIEEAVTGEAPPTEESADKRLKVYRFRIGLPLLYEYRAYSSPPTCTWAWKSLDQLELLMSAVEDDMRELEDALNRLGAPSLQTDGIRLPLREQRAECLLNMANILAATHDGSGAA</sequence>
<evidence type="ECO:0000313" key="2">
    <source>
        <dbReference type="EMBL" id="PFH37484.1"/>
    </source>
</evidence>
<keyword evidence="3" id="KW-1185">Reference proteome</keyword>
<comment type="caution">
    <text evidence="2">The sequence shown here is derived from an EMBL/GenBank/DDBJ whole genome shotgun (WGS) entry which is preliminary data.</text>
</comment>
<dbReference type="AlphaFoldDB" id="A0A2A9MJX4"/>
<dbReference type="Proteomes" id="UP000224006">
    <property type="component" value="Chromosome II"/>
</dbReference>
<dbReference type="VEuPathDB" id="ToxoDB:BESB_039420"/>
<evidence type="ECO:0000256" key="1">
    <source>
        <dbReference type="SAM" id="MobiDB-lite"/>
    </source>
</evidence>
<reference evidence="2 3" key="1">
    <citation type="submission" date="2017-09" db="EMBL/GenBank/DDBJ databases">
        <title>Genome sequencing of Besnoitia besnoiti strain Bb-Ger1.</title>
        <authorList>
            <person name="Schares G."/>
            <person name="Venepally P."/>
            <person name="Lorenzi H.A."/>
        </authorList>
    </citation>
    <scope>NUCLEOTIDE SEQUENCE [LARGE SCALE GENOMIC DNA]</scope>
    <source>
        <strain evidence="2 3">Bb-Ger1</strain>
    </source>
</reference>
<gene>
    <name evidence="2" type="ORF">BESB_039420</name>
</gene>
<evidence type="ECO:0000313" key="3">
    <source>
        <dbReference type="Proteomes" id="UP000224006"/>
    </source>
</evidence>
<feature type="region of interest" description="Disordered" evidence="1">
    <location>
        <begin position="1"/>
        <end position="112"/>
    </location>
</feature>
<dbReference type="GeneID" id="40308923"/>
<proteinExistence type="predicted"/>
<protein>
    <submittedName>
        <fullName evidence="2">Uncharacterized protein</fullName>
    </submittedName>
</protein>
<dbReference type="EMBL" id="NWUJ01000002">
    <property type="protein sequence ID" value="PFH37484.1"/>
    <property type="molecule type" value="Genomic_DNA"/>
</dbReference>
<feature type="compositionally biased region" description="Acidic residues" evidence="1">
    <location>
        <begin position="73"/>
        <end position="88"/>
    </location>
</feature>
<accession>A0A2A9MJX4</accession>
<feature type="compositionally biased region" description="Basic and acidic residues" evidence="1">
    <location>
        <begin position="1"/>
        <end position="13"/>
    </location>
</feature>
<organism evidence="2 3">
    <name type="scientific">Besnoitia besnoiti</name>
    <name type="common">Apicomplexan protozoan</name>
    <dbReference type="NCBI Taxonomy" id="94643"/>
    <lineage>
        <taxon>Eukaryota</taxon>
        <taxon>Sar</taxon>
        <taxon>Alveolata</taxon>
        <taxon>Apicomplexa</taxon>
        <taxon>Conoidasida</taxon>
        <taxon>Coccidia</taxon>
        <taxon>Eucoccidiorida</taxon>
        <taxon>Eimeriorina</taxon>
        <taxon>Sarcocystidae</taxon>
        <taxon>Besnoitia</taxon>
    </lineage>
</organism>
<dbReference type="RefSeq" id="XP_029221493.1">
    <property type="nucleotide sequence ID" value="XM_029362528.1"/>
</dbReference>